<reference evidence="1 2" key="1">
    <citation type="submission" date="2017-04" db="EMBL/GenBank/DDBJ databases">
        <title>Compelte genome sequence of WV33.</title>
        <authorList>
            <person name="Lee P.C."/>
        </authorList>
    </citation>
    <scope>NUCLEOTIDE SEQUENCE [LARGE SCALE GENOMIC DNA]</scope>
    <source>
        <strain evidence="1 2">WV33</strain>
    </source>
</reference>
<name>A0A2S1LEC6_9FLAO</name>
<accession>A0A2S1LEC6</accession>
<organism evidence="1 2">
    <name type="scientific">Flavobacterium faecale</name>
    <dbReference type="NCBI Taxonomy" id="1355330"/>
    <lineage>
        <taxon>Bacteria</taxon>
        <taxon>Pseudomonadati</taxon>
        <taxon>Bacteroidota</taxon>
        <taxon>Flavobacteriia</taxon>
        <taxon>Flavobacteriales</taxon>
        <taxon>Flavobacteriaceae</taxon>
        <taxon>Flavobacterium</taxon>
    </lineage>
</organism>
<proteinExistence type="predicted"/>
<dbReference type="KEGG" id="ffa:FFWV33_11660"/>
<sequence length="125" mass="14560">MGGYGTGLLANFDKSNNDFSVDASLTINENHFFQANLLDALFFRTELPASKRTYIKVRVTDNEVDEDEVQSSNNQLIPNKYFANFYQSLSSSDRLINFKEISNFQTVFYYLTTYKKFVLFQVFRI</sequence>
<keyword evidence="2" id="KW-1185">Reference proteome</keyword>
<gene>
    <name evidence="1" type="ORF">FFWV33_11660</name>
</gene>
<evidence type="ECO:0000313" key="2">
    <source>
        <dbReference type="Proteomes" id="UP000244527"/>
    </source>
</evidence>
<dbReference type="Proteomes" id="UP000244527">
    <property type="component" value="Chromosome"/>
</dbReference>
<protein>
    <submittedName>
        <fullName evidence="1">Uncharacterized protein</fullName>
    </submittedName>
</protein>
<evidence type="ECO:0000313" key="1">
    <source>
        <dbReference type="EMBL" id="AWG22120.1"/>
    </source>
</evidence>
<dbReference type="AlphaFoldDB" id="A0A2S1LEC6"/>
<dbReference type="EMBL" id="CP020918">
    <property type="protein sequence ID" value="AWG22120.1"/>
    <property type="molecule type" value="Genomic_DNA"/>
</dbReference>